<accession>A0ACD4NLT1</accession>
<organism evidence="1 2">
    <name type="scientific">Antarcticirhabdus aurantiaca</name>
    <dbReference type="NCBI Taxonomy" id="2606717"/>
    <lineage>
        <taxon>Bacteria</taxon>
        <taxon>Pseudomonadati</taxon>
        <taxon>Pseudomonadota</taxon>
        <taxon>Alphaproteobacteria</taxon>
        <taxon>Hyphomicrobiales</taxon>
        <taxon>Aurantimonadaceae</taxon>
        <taxon>Antarcticirhabdus</taxon>
    </lineage>
</organism>
<sequence length="602" mass="64028">MRVWASKRRPKAVVEDRRGGALRADARLDAATFLDHLRASGAIEPHAAERARAGLEAAGSLPVVLTELGLLSEADLVVALSDWTGLPPAEPGERLAEPVLARALPRDYCRRCRVLPLEAGDAPRVALADPFRESLRESLLYSLGPAARLCVIGPNAFDAAFRALYGDEDGGEAEGEAEEFGGGDTERLEDAARQAPIIRLAGALLRTAFELGASDIHVEPGETELAVRYRVDGVLVRPETYPKAVHTGLVTRIKILAGLNIAERRLPQDGRMTSVDRGREVDVRVSVLPTANGEALVLRLLGQGQGGREAGSITALGFPAVLGPRVERMAERPNGIVLVTGPTGSGKTTTLYTLIARLDDGRRKIVTVEDPVEYRMPGIAQVQTHAGIGLDFTAALRSILRQDPDVVMIGEIRDGETARIAVQAALTGHLVLSTLHTNSAAAAVTRLSDMGVEPYLLAATLNGILAERLVRLLCPDCRRMSPATPAERRLLERRRPALKGAPTLTLAHPAGCPACSGTGYRGRAVIAEGIDVDEAFRTRISARDGEAALEAQARASGLGTLADHGIDRVLALQTSLSEVLRHVDLRAPPDETRLDAASGAAA</sequence>
<proteinExistence type="predicted"/>
<evidence type="ECO:0000313" key="1">
    <source>
        <dbReference type="EMBL" id="WAJ27835.1"/>
    </source>
</evidence>
<keyword evidence="2" id="KW-1185">Reference proteome</keyword>
<evidence type="ECO:0000313" key="2">
    <source>
        <dbReference type="Proteomes" id="UP001163223"/>
    </source>
</evidence>
<dbReference type="Proteomes" id="UP001163223">
    <property type="component" value="Chromosome"/>
</dbReference>
<reference evidence="1" key="1">
    <citation type="submission" date="2022-11" db="EMBL/GenBank/DDBJ databases">
        <title>beta-Carotene-producing bacterium, Jeongeuplla avenae sp. nov., alleviates the salt stress of Arabidopsis seedlings.</title>
        <authorList>
            <person name="Jiang L."/>
            <person name="Lee J."/>
        </authorList>
    </citation>
    <scope>NUCLEOTIDE SEQUENCE</scope>
    <source>
        <strain evidence="1">DY_R2A_6</strain>
    </source>
</reference>
<dbReference type="EMBL" id="CP113520">
    <property type="protein sequence ID" value="WAJ27835.1"/>
    <property type="molecule type" value="Genomic_DNA"/>
</dbReference>
<gene>
    <name evidence="1" type="ORF">OXU80_23810</name>
</gene>
<protein>
    <submittedName>
        <fullName evidence="1">GspE/PulE family protein</fullName>
    </submittedName>
</protein>
<name>A0ACD4NLT1_9HYPH</name>